<keyword evidence="7" id="KW-0732">Signal</keyword>
<evidence type="ECO:0000256" key="7">
    <source>
        <dbReference type="SAM" id="SignalP"/>
    </source>
</evidence>
<dbReference type="PANTHER" id="PTHR28013">
    <property type="entry name" value="PROTEIN DCV1-RELATED"/>
    <property type="match status" value="1"/>
</dbReference>
<feature type="compositionally biased region" description="Polar residues" evidence="5">
    <location>
        <begin position="495"/>
        <end position="507"/>
    </location>
</feature>
<dbReference type="PANTHER" id="PTHR28013:SF3">
    <property type="entry name" value="PROTEIN DCV1-RELATED"/>
    <property type="match status" value="1"/>
</dbReference>
<feature type="compositionally biased region" description="Low complexity" evidence="5">
    <location>
        <begin position="362"/>
        <end position="372"/>
    </location>
</feature>
<dbReference type="RefSeq" id="XP_504739.3">
    <property type="nucleotide sequence ID" value="XM_504739.3"/>
</dbReference>
<feature type="transmembrane region" description="Helical" evidence="6">
    <location>
        <begin position="88"/>
        <end position="108"/>
    </location>
</feature>
<feature type="compositionally biased region" description="Pro residues" evidence="5">
    <location>
        <begin position="319"/>
        <end position="332"/>
    </location>
</feature>
<feature type="compositionally biased region" description="Polar residues" evidence="5">
    <location>
        <begin position="516"/>
        <end position="548"/>
    </location>
</feature>
<sequence>MGLRMKSATGLLVILLIAFALQLVAVLSVPVTKTISLGSYQDHKFGVFGYCNVKDGTCSPAGVGYNLVDSDNAGFSLPSNARHTLSNLLIVHPIATGFTLILTVLAMLAHIQGPASSSRYLLFCLVFSLPTFLLVLLSFLVDILLFVPHLDWGGWIVLAATILVAISGVVLCVMRRTLSSKKAMKKHQLDTTNELSAFSSHKHLNSFTYSSKENVPQFSELRYETSHDTSKDEEVLPLTSHVYEEPGHHVGDTSYASQGTNNSRVNLLTSEEPQAPKRESPFKDQRQDRYTPDRYGPSPDRYDQGGPGRPPNGSRGVPPRRPSNGPTPPGQGPSPTGAYGRNNNPNYNGGYNNRLPRPRGPPGSNNSSPFLGARNGPGLTPPHNLQTATTGPMQLPAGTYLPGEEPANSPDTYGPGVIPIPEIRRESKVPGASPTPPPVSGNSPPTETSESGVSRPYRGNYSRRGSEASAQTPPNAQPNPPPGGAQNYEYVPARQQWNLTTEESNATAPAPGPQPLQRNHSYDTYNPYRSETPSAPGSRAQSQGTDDNLGTLHQPVPTTVTPSNSGALNNKDSPWYSPPVDEQFRNSFIPDAPVSPSESISSNFTSVSQRGINPRYFGADGPPGGLHQGAPPPPHMRGPPPHMGMGGPNMGGHNMGGHNMGGPPPNMGPRPPYGGGGPGHGNKHDLLLSGNPDFQFQPQTRRKPGRGGRPGMSPASLMGRDTGPYSMR</sequence>
<evidence type="ECO:0000256" key="3">
    <source>
        <dbReference type="ARBA" id="ARBA00022989"/>
    </source>
</evidence>
<feature type="compositionally biased region" description="Gly residues" evidence="5">
    <location>
        <begin position="644"/>
        <end position="660"/>
    </location>
</feature>
<feature type="compositionally biased region" description="Polar residues" evidence="5">
    <location>
        <begin position="556"/>
        <end position="572"/>
    </location>
</feature>
<dbReference type="GO" id="GO:0032153">
    <property type="term" value="C:cell division site"/>
    <property type="evidence" value="ECO:0007669"/>
    <property type="project" value="TreeGrafter"/>
</dbReference>
<proteinExistence type="predicted"/>
<comment type="subcellular location">
    <subcellularLocation>
        <location evidence="1">Membrane</location>
        <topology evidence="1">Multi-pass membrane protein</topology>
    </subcellularLocation>
</comment>
<keyword evidence="2 6" id="KW-0812">Transmembrane</keyword>
<reference evidence="8 9" key="1">
    <citation type="journal article" date="2016" name="PLoS ONE">
        <title>Sequence Assembly of Yarrowia lipolytica Strain W29/CLIB89 Shows Transposable Element Diversity.</title>
        <authorList>
            <person name="Magnan C."/>
            <person name="Yu J."/>
            <person name="Chang I."/>
            <person name="Jahn E."/>
            <person name="Kanomata Y."/>
            <person name="Wu J."/>
            <person name="Zeller M."/>
            <person name="Oakes M."/>
            <person name="Baldi P."/>
            <person name="Sandmeyer S."/>
        </authorList>
    </citation>
    <scope>NUCLEOTIDE SEQUENCE [LARGE SCALE GENOMIC DNA]</scope>
    <source>
        <strain evidence="9">CLIB89(W29)</strain>
    </source>
</reference>
<feature type="compositionally biased region" description="Polar residues" evidence="5">
    <location>
        <begin position="596"/>
        <end position="611"/>
    </location>
</feature>
<accession>A0A1D8NL32</accession>
<dbReference type="VEuPathDB" id="FungiDB:YALI1_E39886g"/>
<feature type="chain" id="PRO_5030026701" description="PH-response regulator protein palI/RIM9" evidence="7">
    <location>
        <begin position="29"/>
        <end position="728"/>
    </location>
</feature>
<dbReference type="KEGG" id="yli:2911587"/>
<feature type="signal peptide" evidence="7">
    <location>
        <begin position="1"/>
        <end position="28"/>
    </location>
</feature>
<feature type="compositionally biased region" description="Polar residues" evidence="5">
    <location>
        <begin position="383"/>
        <end position="392"/>
    </location>
</feature>
<dbReference type="InterPro" id="IPR051380">
    <property type="entry name" value="pH-response_reg_palI/RIM9"/>
</dbReference>
<feature type="transmembrane region" description="Helical" evidence="6">
    <location>
        <begin position="152"/>
        <end position="174"/>
    </location>
</feature>
<evidence type="ECO:0000256" key="5">
    <source>
        <dbReference type="SAM" id="MobiDB-lite"/>
    </source>
</evidence>
<feature type="compositionally biased region" description="Pro residues" evidence="5">
    <location>
        <begin position="630"/>
        <end position="642"/>
    </location>
</feature>
<evidence type="ECO:0000313" key="9">
    <source>
        <dbReference type="Proteomes" id="UP000182444"/>
    </source>
</evidence>
<dbReference type="InterPro" id="IPR009571">
    <property type="entry name" value="SUR7/Rim9-like_fungi"/>
</dbReference>
<evidence type="ECO:0000256" key="1">
    <source>
        <dbReference type="ARBA" id="ARBA00004141"/>
    </source>
</evidence>
<dbReference type="AlphaFoldDB" id="A0A1D8NL32"/>
<dbReference type="GeneID" id="2911587"/>
<evidence type="ECO:0000313" key="8">
    <source>
        <dbReference type="EMBL" id="AOW06348.1"/>
    </source>
</evidence>
<dbReference type="EMBL" id="CP017557">
    <property type="protein sequence ID" value="AOW06348.1"/>
    <property type="molecule type" value="Genomic_DNA"/>
</dbReference>
<feature type="compositionally biased region" description="Pro residues" evidence="5">
    <location>
        <begin position="662"/>
        <end position="672"/>
    </location>
</feature>
<feature type="region of interest" description="Disordered" evidence="5">
    <location>
        <begin position="268"/>
        <end position="728"/>
    </location>
</feature>
<dbReference type="Proteomes" id="UP000182444">
    <property type="component" value="Chromosome 1E"/>
</dbReference>
<dbReference type="GO" id="GO:0035838">
    <property type="term" value="C:growing cell tip"/>
    <property type="evidence" value="ECO:0007669"/>
    <property type="project" value="TreeGrafter"/>
</dbReference>
<feature type="transmembrane region" description="Helical" evidence="6">
    <location>
        <begin position="120"/>
        <end position="146"/>
    </location>
</feature>
<keyword evidence="3 6" id="KW-1133">Transmembrane helix</keyword>
<evidence type="ECO:0000256" key="4">
    <source>
        <dbReference type="ARBA" id="ARBA00023136"/>
    </source>
</evidence>
<dbReference type="Pfam" id="PF06687">
    <property type="entry name" value="SUR7"/>
    <property type="match status" value="1"/>
</dbReference>
<protein>
    <recommendedName>
        <fullName evidence="10">PH-response regulator protein palI/RIM9</fullName>
    </recommendedName>
</protein>
<evidence type="ECO:0008006" key="10">
    <source>
        <dbReference type="Google" id="ProtNLM"/>
    </source>
</evidence>
<keyword evidence="4 6" id="KW-0472">Membrane</keyword>
<feature type="compositionally biased region" description="Low complexity" evidence="5">
    <location>
        <begin position="333"/>
        <end position="355"/>
    </location>
</feature>
<dbReference type="GO" id="GO:0005886">
    <property type="term" value="C:plasma membrane"/>
    <property type="evidence" value="ECO:0007669"/>
    <property type="project" value="InterPro"/>
</dbReference>
<dbReference type="eggNOG" id="ENOG502S0P7">
    <property type="taxonomic scope" value="Eukaryota"/>
</dbReference>
<evidence type="ECO:0000256" key="2">
    <source>
        <dbReference type="ARBA" id="ARBA00022692"/>
    </source>
</evidence>
<name>A0A1D8NL32_YARLL</name>
<feature type="compositionally biased region" description="Basic and acidic residues" evidence="5">
    <location>
        <begin position="274"/>
        <end position="292"/>
    </location>
</feature>
<evidence type="ECO:0000256" key="6">
    <source>
        <dbReference type="SAM" id="Phobius"/>
    </source>
</evidence>
<dbReference type="VEuPathDB" id="FungiDB:YALI0_E33627g"/>
<gene>
    <name evidence="8" type="ORF">YALI1_E39886g</name>
</gene>
<organism evidence="8 9">
    <name type="scientific">Yarrowia lipolytica</name>
    <name type="common">Candida lipolytica</name>
    <dbReference type="NCBI Taxonomy" id="4952"/>
    <lineage>
        <taxon>Eukaryota</taxon>
        <taxon>Fungi</taxon>
        <taxon>Dikarya</taxon>
        <taxon>Ascomycota</taxon>
        <taxon>Saccharomycotina</taxon>
        <taxon>Dipodascomycetes</taxon>
        <taxon>Dipodascales</taxon>
        <taxon>Dipodascales incertae sedis</taxon>
        <taxon>Yarrowia</taxon>
    </lineage>
</organism>